<accession>W6Q0R5</accession>
<reference evidence="2" key="1">
    <citation type="journal article" date="2014" name="Nat. Commun.">
        <title>Multiple recent horizontal transfers of a large genomic region in cheese making fungi.</title>
        <authorList>
            <person name="Cheeseman K."/>
            <person name="Ropars J."/>
            <person name="Renault P."/>
            <person name="Dupont J."/>
            <person name="Gouzy J."/>
            <person name="Branca A."/>
            <person name="Abraham A.L."/>
            <person name="Ceppi M."/>
            <person name="Conseiller E."/>
            <person name="Debuchy R."/>
            <person name="Malagnac F."/>
            <person name="Goarin A."/>
            <person name="Silar P."/>
            <person name="Lacoste S."/>
            <person name="Sallet E."/>
            <person name="Bensimon A."/>
            <person name="Giraud T."/>
            <person name="Brygoo Y."/>
        </authorList>
    </citation>
    <scope>NUCLEOTIDE SEQUENCE [LARGE SCALE GENOMIC DNA]</scope>
    <source>
        <strain evidence="2">FM164</strain>
    </source>
</reference>
<protein>
    <submittedName>
        <fullName evidence="2">Genomic scaffold, ProqFM164S01</fullName>
    </submittedName>
</protein>
<dbReference type="AlphaFoldDB" id="W6Q0R5"/>
<evidence type="ECO:0000313" key="3">
    <source>
        <dbReference type="Proteomes" id="UP000030686"/>
    </source>
</evidence>
<proteinExistence type="predicted"/>
<dbReference type="EMBL" id="HG792015">
    <property type="protein sequence ID" value="CDM27794.1"/>
    <property type="molecule type" value="Genomic_DNA"/>
</dbReference>
<name>W6Q0R5_PENRF</name>
<dbReference type="Proteomes" id="UP000030686">
    <property type="component" value="Unassembled WGS sequence"/>
</dbReference>
<keyword evidence="3" id="KW-1185">Reference proteome</keyword>
<evidence type="ECO:0000313" key="2">
    <source>
        <dbReference type="EMBL" id="CDM27794.1"/>
    </source>
</evidence>
<organism evidence="2 3">
    <name type="scientific">Penicillium roqueforti (strain FM164)</name>
    <dbReference type="NCBI Taxonomy" id="1365484"/>
    <lineage>
        <taxon>Eukaryota</taxon>
        <taxon>Fungi</taxon>
        <taxon>Dikarya</taxon>
        <taxon>Ascomycota</taxon>
        <taxon>Pezizomycotina</taxon>
        <taxon>Eurotiomycetes</taxon>
        <taxon>Eurotiomycetidae</taxon>
        <taxon>Eurotiales</taxon>
        <taxon>Aspergillaceae</taxon>
        <taxon>Penicillium</taxon>
    </lineage>
</organism>
<gene>
    <name evidence="2" type="ORF">PROQFM164_S01g001605</name>
</gene>
<sequence length="129" mass="13822">MSLASPSKAGGDQIPPILGKTPSAQANSVSEFRPRGGSCTVHTFYNMLPQCTSPVHARALWLCSRRLSPSFTGDRHVQKTHVTRSRDSVAGAGMDLRPPLDRGLLAIRHMATGLAGWNGPCGFTTFCTE</sequence>
<evidence type="ECO:0000256" key="1">
    <source>
        <dbReference type="SAM" id="MobiDB-lite"/>
    </source>
</evidence>
<feature type="region of interest" description="Disordered" evidence="1">
    <location>
        <begin position="1"/>
        <end position="32"/>
    </location>
</feature>
<feature type="region of interest" description="Disordered" evidence="1">
    <location>
        <begin position="74"/>
        <end position="94"/>
    </location>
</feature>